<feature type="region of interest" description="Disordered" evidence="1">
    <location>
        <begin position="310"/>
        <end position="372"/>
    </location>
</feature>
<name>A0A2K0UQH9_TRIHA</name>
<keyword evidence="2" id="KW-0472">Membrane</keyword>
<accession>A0A2K0UQH9</accession>
<dbReference type="OrthoDB" id="5417811at2759"/>
<proteinExistence type="predicted"/>
<dbReference type="Proteomes" id="UP000236290">
    <property type="component" value="Unassembled WGS sequence"/>
</dbReference>
<comment type="caution">
    <text evidence="3">The sequence shown here is derived from an EMBL/GenBank/DDBJ whole genome shotgun (WGS) entry which is preliminary data.</text>
</comment>
<evidence type="ECO:0000256" key="1">
    <source>
        <dbReference type="SAM" id="MobiDB-lite"/>
    </source>
</evidence>
<protein>
    <submittedName>
        <fullName evidence="3">Uncharacterized protein</fullName>
    </submittedName>
</protein>
<dbReference type="EMBL" id="MTYI01000004">
    <property type="protein sequence ID" value="PNP60041.1"/>
    <property type="molecule type" value="Genomic_DNA"/>
</dbReference>
<feature type="transmembrane region" description="Helical" evidence="2">
    <location>
        <begin position="163"/>
        <end position="184"/>
    </location>
</feature>
<feature type="transmembrane region" description="Helical" evidence="2">
    <location>
        <begin position="219"/>
        <end position="243"/>
    </location>
</feature>
<evidence type="ECO:0000313" key="4">
    <source>
        <dbReference type="Proteomes" id="UP000236290"/>
    </source>
</evidence>
<keyword evidence="2" id="KW-0812">Transmembrane</keyword>
<gene>
    <name evidence="3" type="ORF">THARTR1_00065</name>
</gene>
<sequence>MSSERSMELLRSELLRRARGEQRESTTQDQSQNEVLATRRQTIMREMNTSHKFPRRLLLPHLALGRRRVGDEEAALESPKTPVLPSRRSNSPPVYRMSMARPGGLPVVPQPAVLAASDARRAALETMNTEVRDEQPRPVNKNKPKRFLFCLPWVKSRHVRAQLAMCFVAAVFLFSLLAVCKWIYMNFFGVLHSDLDMLISVTDLGLTLTKHVVIGELNIMLIMIILLAGVFFCYSIIRLWILVVRGDPPDIPKAIDPRGYAVPRNPIRVVMAQDEEAAGVENEAMTMKPPAYGLWRESVRVDPNRFFWQRNDAAEPMPSPPTTGPRPPSYISEDGVSYVVDAVPRSIAPSSEGEPSPVHPSERGRAGLPPAS</sequence>
<dbReference type="AlphaFoldDB" id="A0A2K0UQH9"/>
<feature type="region of interest" description="Disordered" evidence="1">
    <location>
        <begin position="70"/>
        <end position="93"/>
    </location>
</feature>
<feature type="compositionally biased region" description="Pro residues" evidence="1">
    <location>
        <begin position="317"/>
        <end position="328"/>
    </location>
</feature>
<evidence type="ECO:0000313" key="3">
    <source>
        <dbReference type="EMBL" id="PNP60041.1"/>
    </source>
</evidence>
<organism evidence="3 4">
    <name type="scientific">Trichoderma harzianum</name>
    <name type="common">Hypocrea lixii</name>
    <dbReference type="NCBI Taxonomy" id="5544"/>
    <lineage>
        <taxon>Eukaryota</taxon>
        <taxon>Fungi</taxon>
        <taxon>Dikarya</taxon>
        <taxon>Ascomycota</taxon>
        <taxon>Pezizomycotina</taxon>
        <taxon>Sordariomycetes</taxon>
        <taxon>Hypocreomycetidae</taxon>
        <taxon>Hypocreales</taxon>
        <taxon>Hypocreaceae</taxon>
        <taxon>Trichoderma</taxon>
    </lineage>
</organism>
<keyword evidence="2" id="KW-1133">Transmembrane helix</keyword>
<evidence type="ECO:0000256" key="2">
    <source>
        <dbReference type="SAM" id="Phobius"/>
    </source>
</evidence>
<reference evidence="3 4" key="1">
    <citation type="submission" date="2017-02" db="EMBL/GenBank/DDBJ databases">
        <title>Genomes of Trichoderma spp. with biocontrol activity.</title>
        <authorList>
            <person name="Gardiner D."/>
            <person name="Kazan K."/>
            <person name="Vos C."/>
            <person name="Harvey P."/>
        </authorList>
    </citation>
    <scope>NUCLEOTIDE SEQUENCE [LARGE SCALE GENOMIC DNA]</scope>
    <source>
        <strain evidence="3 4">Tr1</strain>
    </source>
</reference>